<proteinExistence type="predicted"/>
<dbReference type="PANTHER" id="PTHR45823:SF1">
    <property type="entry name" value="T-SNARE COILED-COIL HOMOLOGY DOMAIN-CONTAINING PROTEIN"/>
    <property type="match status" value="1"/>
</dbReference>
<protein>
    <submittedName>
        <fullName evidence="1">Uncharacterized protein</fullName>
    </submittedName>
</protein>
<name>A0A6J8AI94_MYTCO</name>
<organism evidence="1 2">
    <name type="scientific">Mytilus coruscus</name>
    <name type="common">Sea mussel</name>
    <dbReference type="NCBI Taxonomy" id="42192"/>
    <lineage>
        <taxon>Eukaryota</taxon>
        <taxon>Metazoa</taxon>
        <taxon>Spiralia</taxon>
        <taxon>Lophotrochozoa</taxon>
        <taxon>Mollusca</taxon>
        <taxon>Bivalvia</taxon>
        <taxon>Autobranchia</taxon>
        <taxon>Pteriomorphia</taxon>
        <taxon>Mytilida</taxon>
        <taxon>Mytiloidea</taxon>
        <taxon>Mytilidae</taxon>
        <taxon>Mytilinae</taxon>
        <taxon>Mytilus</taxon>
    </lineage>
</organism>
<dbReference type="OrthoDB" id="6091153at2759"/>
<keyword evidence="2" id="KW-1185">Reference proteome</keyword>
<evidence type="ECO:0000313" key="1">
    <source>
        <dbReference type="EMBL" id="CAC5368127.1"/>
    </source>
</evidence>
<dbReference type="PANTHER" id="PTHR45823">
    <property type="entry name" value="T-SNARE COILED-COIL HOMOLOGY DOMAIN-CONTAINING PROTEIN"/>
    <property type="match status" value="1"/>
</dbReference>
<dbReference type="EMBL" id="CACVKT020001442">
    <property type="protein sequence ID" value="CAC5368127.1"/>
    <property type="molecule type" value="Genomic_DNA"/>
</dbReference>
<evidence type="ECO:0000313" key="2">
    <source>
        <dbReference type="Proteomes" id="UP000507470"/>
    </source>
</evidence>
<dbReference type="AlphaFoldDB" id="A0A6J8AI94"/>
<sequence>MNSHRKDSVLYDPDISLTEEQLSQEIDILTAELEKYRHVNDDRSFSKVDTPRTVFRHSDSGIGSARRFEQLSKQTNSPIYEKNVCSSVNGGGFFGARPRSSVRSHFDACSQINNWTDKEKGLYLVVSLKGEAQGVFGNLTQEPGQDFKELGKALEERFSPSNQTKLYRTQLRERNQRAVETLPELGQDIRRLTNLVYATAPNEVRETLAKEQFIDSLIDSDMRLRIKQARPTDLNDAIRHAVELEAFNKAGSKRIESQGFYELRLKIHTVLTA</sequence>
<gene>
    <name evidence="1" type="ORF">MCOR_7785</name>
</gene>
<dbReference type="Proteomes" id="UP000507470">
    <property type="component" value="Unassembled WGS sequence"/>
</dbReference>
<reference evidence="1 2" key="1">
    <citation type="submission" date="2020-06" db="EMBL/GenBank/DDBJ databases">
        <authorList>
            <person name="Li R."/>
            <person name="Bekaert M."/>
        </authorList>
    </citation>
    <scope>NUCLEOTIDE SEQUENCE [LARGE SCALE GENOMIC DNA]</scope>
    <source>
        <strain evidence="2">wild</strain>
    </source>
</reference>
<accession>A0A6J8AI94</accession>